<evidence type="ECO:0000313" key="5">
    <source>
        <dbReference type="Proteomes" id="UP001430584"/>
    </source>
</evidence>
<dbReference type="Pfam" id="PF12796">
    <property type="entry name" value="Ank_2"/>
    <property type="match status" value="1"/>
</dbReference>
<reference evidence="4 5" key="1">
    <citation type="submission" date="2024-02" db="EMBL/GenBank/DDBJ databases">
        <title>De novo assembly and annotation of 12 fungi associated with fruit tree decline syndrome in Ontario, Canada.</title>
        <authorList>
            <person name="Sulman M."/>
            <person name="Ellouze W."/>
            <person name="Ilyukhin E."/>
        </authorList>
    </citation>
    <scope>NUCLEOTIDE SEQUENCE [LARGE SCALE GENOMIC DNA]</scope>
    <source>
        <strain evidence="4 5">FDS-637</strain>
    </source>
</reference>
<dbReference type="Gene3D" id="1.25.40.20">
    <property type="entry name" value="Ankyrin repeat-containing domain"/>
    <property type="match status" value="2"/>
</dbReference>
<dbReference type="Pfam" id="PF24883">
    <property type="entry name" value="NPHP3_N"/>
    <property type="match status" value="1"/>
</dbReference>
<dbReference type="Proteomes" id="UP001430584">
    <property type="component" value="Unassembled WGS sequence"/>
</dbReference>
<evidence type="ECO:0000256" key="1">
    <source>
        <dbReference type="ARBA" id="ARBA00022737"/>
    </source>
</evidence>
<dbReference type="InterPro" id="IPR036770">
    <property type="entry name" value="Ankyrin_rpt-contain_sf"/>
</dbReference>
<protein>
    <recommendedName>
        <fullName evidence="3">Nephrocystin 3-like N-terminal domain-containing protein</fullName>
    </recommendedName>
</protein>
<dbReference type="SUPFAM" id="SSF48403">
    <property type="entry name" value="Ankyrin repeat"/>
    <property type="match status" value="1"/>
</dbReference>
<dbReference type="SUPFAM" id="SSF53474">
    <property type="entry name" value="alpha/beta-Hydrolases"/>
    <property type="match status" value="1"/>
</dbReference>
<feature type="domain" description="Nephrocystin 3-like N-terminal" evidence="3">
    <location>
        <begin position="244"/>
        <end position="420"/>
    </location>
</feature>
<comment type="caution">
    <text evidence="4">The sequence shown here is derived from an EMBL/GenBank/DDBJ whole genome shotgun (WGS) entry which is preliminary data.</text>
</comment>
<organism evidence="4 5">
    <name type="scientific">Diplodia seriata</name>
    <dbReference type="NCBI Taxonomy" id="420778"/>
    <lineage>
        <taxon>Eukaryota</taxon>
        <taxon>Fungi</taxon>
        <taxon>Dikarya</taxon>
        <taxon>Ascomycota</taxon>
        <taxon>Pezizomycotina</taxon>
        <taxon>Dothideomycetes</taxon>
        <taxon>Dothideomycetes incertae sedis</taxon>
        <taxon>Botryosphaeriales</taxon>
        <taxon>Botryosphaeriaceae</taxon>
        <taxon>Diplodia</taxon>
    </lineage>
</organism>
<feature type="repeat" description="ANK" evidence="2">
    <location>
        <begin position="1042"/>
        <end position="1064"/>
    </location>
</feature>
<dbReference type="RefSeq" id="XP_066634195.1">
    <property type="nucleotide sequence ID" value="XM_066776314.1"/>
</dbReference>
<gene>
    <name evidence="4" type="ORF">SLS55_004862</name>
</gene>
<dbReference type="InterPro" id="IPR027417">
    <property type="entry name" value="P-loop_NTPase"/>
</dbReference>
<keyword evidence="2" id="KW-0040">ANK repeat</keyword>
<dbReference type="EMBL" id="JAJVCZ030000004">
    <property type="protein sequence ID" value="KAL0261166.1"/>
    <property type="molecule type" value="Genomic_DNA"/>
</dbReference>
<dbReference type="PROSITE" id="PS50297">
    <property type="entry name" value="ANK_REP_REGION"/>
    <property type="match status" value="1"/>
</dbReference>
<dbReference type="InterPro" id="IPR056884">
    <property type="entry name" value="NPHP3-like_N"/>
</dbReference>
<evidence type="ECO:0000256" key="2">
    <source>
        <dbReference type="PROSITE-ProRule" id="PRU00023"/>
    </source>
</evidence>
<sequence length="1079" mass="122953">MASQSYTNFRLRGIPNHARSRSDVRELVQQVLGLESQTTVTVHSLASSPIEKNSAVATLSFESIPDALPRKEFPEWRFPVPTPDNDVDEDMIPRTRYLFFDTHFHGLTPLHCKEDQECSVDLIAVSGLGGHAFGSFKERDGPFMWLRDSLPWELPTFRIFVYGYDTQLQDSSSFQNLTDLGKELRMSIHETRIIGLQKRNRIIFLGHSLGGLVIKELSSLDHGSTSLAFKEQNLRRDDIIPAEDTCNWILADPRYTDWIRSTHGMLWVKGNPGAGKSTIMKHLWATMQQNVHQELVASFFIHGRGIQLQKTLLGLYRALLNNLLGHFPDYLGKLCQRFEENERQFGSWENQRWEWNEPELQQFFHTFLLDVSKTWPVVIYIDALDECGAEAAQKFLELLKQLDNSAGPRGCCLKMCFSSRHYPILGLESVPTIYVEDQNDRDIRRVVRHSLQEIDSVTKRHQIENEIVSRAQGGFQWAVLVVAKAAALNRRGINSQVIYEEIRTIPAELNQLYSGLLQNADASERKQTKRLLQWVLYAQRPLQISELREALAINTDSEIHSINSLRASRYYCDSLPDTERRIKDLSRGLIEIKTREVFAITVDDESFVREAQFIHQSVPDFLNKEMEAALGVFGNEQPSLALGHSEIARACFTYIGLQELPKAAERSYYYLTNEFPLSSYVVEHYAYHIQTAALEGVPQDGLVNIVEQWIGDNRKFYNILTLWDVLLKDLDLPILWPVRKSTVWHFMACFGLTSAFKARWKHDAKDIGQYDHLGNTPLLLSIQNGHDSIATILLDWTIQAQDRPREDIAVAKSRFFVNPNATNLQTATPISLAIRWGAAGTVQRLLQAAATFRIKTELEFSAVRIVIEIQDEDLLDRLIEVLRLRKVIKQLSRVTTPTAEHMRLKQELICDELLTASDLMCEAVQKKRKDLIEALLDCNISPNTAAGVDCPETSSLCYAIKMEDTDLLAKLIERNVELSGAIDYLIACLLDWQRDSDKEILTQLLKAGAAASTSHMLEFTKWNRAELVQVLLKFNVSPNMPRGDSPLMLALERGYVEVVRALLSCPELHVNFAIGNLFM</sequence>
<dbReference type="PANTHER" id="PTHR10039:SF5">
    <property type="entry name" value="NACHT DOMAIN-CONTAINING PROTEIN"/>
    <property type="match status" value="1"/>
</dbReference>
<evidence type="ECO:0000313" key="4">
    <source>
        <dbReference type="EMBL" id="KAL0261166.1"/>
    </source>
</evidence>
<dbReference type="Gene3D" id="3.40.50.300">
    <property type="entry name" value="P-loop containing nucleotide triphosphate hydrolases"/>
    <property type="match status" value="1"/>
</dbReference>
<proteinExistence type="predicted"/>
<dbReference type="PANTHER" id="PTHR10039">
    <property type="entry name" value="AMELOGENIN"/>
    <property type="match status" value="1"/>
</dbReference>
<dbReference type="InterPro" id="IPR002110">
    <property type="entry name" value="Ankyrin_rpt"/>
</dbReference>
<accession>A0ABR3CLK0</accession>
<evidence type="ECO:0000259" key="3">
    <source>
        <dbReference type="Pfam" id="PF24883"/>
    </source>
</evidence>
<dbReference type="PROSITE" id="PS50088">
    <property type="entry name" value="ANK_REPEAT"/>
    <property type="match status" value="1"/>
</dbReference>
<name>A0ABR3CLK0_9PEZI</name>
<dbReference type="GeneID" id="92008947"/>
<keyword evidence="1" id="KW-0677">Repeat</keyword>
<dbReference type="SMART" id="SM00248">
    <property type="entry name" value="ANK"/>
    <property type="match status" value="5"/>
</dbReference>
<dbReference type="InterPro" id="IPR029058">
    <property type="entry name" value="AB_hydrolase_fold"/>
</dbReference>
<keyword evidence="5" id="KW-1185">Reference proteome</keyword>
<dbReference type="SUPFAM" id="SSF52540">
    <property type="entry name" value="P-loop containing nucleoside triphosphate hydrolases"/>
    <property type="match status" value="1"/>
</dbReference>